<dbReference type="EMBL" id="CAFBQW010000065">
    <property type="protein sequence ID" value="CAB5065431.1"/>
    <property type="molecule type" value="Genomic_DNA"/>
</dbReference>
<name>A0A6J7UHW9_9ZZZZ</name>
<reference evidence="2" key="1">
    <citation type="submission" date="2020-05" db="EMBL/GenBank/DDBJ databases">
        <authorList>
            <person name="Chiriac C."/>
            <person name="Salcher M."/>
            <person name="Ghai R."/>
            <person name="Kavagutti S V."/>
        </authorList>
    </citation>
    <scope>NUCLEOTIDE SEQUENCE</scope>
</reference>
<dbReference type="AlphaFoldDB" id="A0A6J7UHW9"/>
<proteinExistence type="predicted"/>
<accession>A0A6J7UHW9</accession>
<feature type="region of interest" description="Disordered" evidence="1">
    <location>
        <begin position="1"/>
        <end position="20"/>
    </location>
</feature>
<gene>
    <name evidence="2" type="ORF">UFOPK4354_00743</name>
</gene>
<evidence type="ECO:0000256" key="1">
    <source>
        <dbReference type="SAM" id="MobiDB-lite"/>
    </source>
</evidence>
<protein>
    <submittedName>
        <fullName evidence="2">Unannotated protein</fullName>
    </submittedName>
</protein>
<sequence>MERVTDQGRPKDLLTSDSRAKHGVGVQNAIGSVLHDKVGKVLRCNALLDHQALSSKRKICRSGGKASGFHPTRKEGGADNPLRHLFDAKNYDGVVLARLDCRGPES</sequence>
<feature type="compositionally biased region" description="Basic and acidic residues" evidence="1">
    <location>
        <begin position="72"/>
        <end position="81"/>
    </location>
</feature>
<organism evidence="2">
    <name type="scientific">freshwater metagenome</name>
    <dbReference type="NCBI Taxonomy" id="449393"/>
    <lineage>
        <taxon>unclassified sequences</taxon>
        <taxon>metagenomes</taxon>
        <taxon>ecological metagenomes</taxon>
    </lineage>
</organism>
<feature type="region of interest" description="Disordered" evidence="1">
    <location>
        <begin position="60"/>
        <end position="81"/>
    </location>
</feature>
<evidence type="ECO:0000313" key="2">
    <source>
        <dbReference type="EMBL" id="CAB5065431.1"/>
    </source>
</evidence>